<feature type="binding site" evidence="9">
    <location>
        <position position="227"/>
    </location>
    <ligand>
        <name>Mg(2+)</name>
        <dbReference type="ChEBI" id="CHEBI:18420"/>
        <label>1</label>
    </ligand>
</feature>
<name>A0AB35BWV5_9GAMM</name>
<keyword evidence="5 9" id="KW-0822">Tryptophan biosynthesis</keyword>
<proteinExistence type="inferred from homology"/>
<keyword evidence="9" id="KW-0460">Magnesium</keyword>
<evidence type="ECO:0000256" key="1">
    <source>
        <dbReference type="ARBA" id="ARBA00004907"/>
    </source>
</evidence>
<dbReference type="Gene3D" id="1.20.970.10">
    <property type="entry name" value="Transferase, Pyrimidine Nucleoside Phosphorylase, Chain C"/>
    <property type="match status" value="1"/>
</dbReference>
<comment type="catalytic activity">
    <reaction evidence="7 9">
        <text>N-(5-phospho-beta-D-ribosyl)anthranilate + diphosphate = 5-phospho-alpha-D-ribose 1-diphosphate + anthranilate</text>
        <dbReference type="Rhea" id="RHEA:11768"/>
        <dbReference type="ChEBI" id="CHEBI:16567"/>
        <dbReference type="ChEBI" id="CHEBI:18277"/>
        <dbReference type="ChEBI" id="CHEBI:33019"/>
        <dbReference type="ChEBI" id="CHEBI:58017"/>
        <dbReference type="EC" id="2.4.2.18"/>
    </reaction>
</comment>
<keyword evidence="6 9" id="KW-0057">Aromatic amino acid biosynthesis</keyword>
<gene>
    <name evidence="9 12" type="primary">trpD</name>
    <name evidence="12" type="ORF">J7561_02955</name>
</gene>
<dbReference type="RefSeq" id="WP_063503336.1">
    <property type="nucleotide sequence ID" value="NZ_JAGIBT010000004.1"/>
</dbReference>
<dbReference type="NCBIfam" id="TIGR01245">
    <property type="entry name" value="trpD"/>
    <property type="match status" value="1"/>
</dbReference>
<evidence type="ECO:0000256" key="6">
    <source>
        <dbReference type="ARBA" id="ARBA00023141"/>
    </source>
</evidence>
<keyword evidence="2 9" id="KW-0028">Amino-acid biosynthesis</keyword>
<dbReference type="InterPro" id="IPR035902">
    <property type="entry name" value="Nuc_phospho_transferase"/>
</dbReference>
<feature type="binding site" evidence="9">
    <location>
        <position position="226"/>
    </location>
    <ligand>
        <name>Mg(2+)</name>
        <dbReference type="ChEBI" id="CHEBI:18420"/>
        <label>2</label>
    </ligand>
</feature>
<feature type="binding site" evidence="9">
    <location>
        <position position="82"/>
    </location>
    <ligand>
        <name>5-phospho-alpha-D-ribose 1-diphosphate</name>
        <dbReference type="ChEBI" id="CHEBI:58017"/>
    </ligand>
</feature>
<evidence type="ECO:0000256" key="8">
    <source>
        <dbReference type="ARBA" id="ARBA00061188"/>
    </source>
</evidence>
<dbReference type="EC" id="2.4.2.18" evidence="9"/>
<dbReference type="GO" id="GO:0000162">
    <property type="term" value="P:L-tryptophan biosynthetic process"/>
    <property type="evidence" value="ECO:0007669"/>
    <property type="project" value="UniProtKB-UniRule"/>
</dbReference>
<feature type="binding site" evidence="9">
    <location>
        <position position="94"/>
    </location>
    <ligand>
        <name>Mg(2+)</name>
        <dbReference type="ChEBI" id="CHEBI:18420"/>
        <label>1</label>
    </ligand>
</feature>
<dbReference type="PANTHER" id="PTHR43285">
    <property type="entry name" value="ANTHRANILATE PHOSPHORIBOSYLTRANSFERASE"/>
    <property type="match status" value="1"/>
</dbReference>
<comment type="function">
    <text evidence="9">Catalyzes the transfer of the phosphoribosyl group of 5-phosphorylribose-1-pyrophosphate (PRPP) to anthranilate to yield N-(5'-phosphoribosyl)-anthranilate (PRA).</text>
</comment>
<feature type="binding site" evidence="9">
    <location>
        <position position="82"/>
    </location>
    <ligand>
        <name>anthranilate</name>
        <dbReference type="ChEBI" id="CHEBI:16567"/>
        <label>1</label>
    </ligand>
</feature>
<feature type="domain" description="Glycosyl transferase family 3" evidence="10">
    <location>
        <begin position="76"/>
        <end position="323"/>
    </location>
</feature>
<evidence type="ECO:0000256" key="2">
    <source>
        <dbReference type="ARBA" id="ARBA00022605"/>
    </source>
</evidence>
<sequence length="335" mass="35894">MTTAQATLLKVYNGEYLSQTESFDVFSDIIAGNVPPLHVASLLTSLKVRGESVDEVTGAALASLKNAEAFPTPDYAFADIVGTGGDGANSINISTASTFVAAACGYPIAKHGNRSVSSLSGSSDVLTELGVNIHANAADSRKMLDDLGVCFLFAQQYHKGFKNVAPVRAELKTRTIFNVLGPLINPARPRIAIVGVYHHSLIVPMANILKNLGYTNAAVIHTAGLDEVSLHADTHVAELNHGVIEEYYLTAEDFGLPVMTIDDIRGGTPAQNKVFLERILQGKGAIAHENVVAANVALLMRLFGERDLKQNVAKVQSVMRTGRPYQLLQQMVQRG</sequence>
<dbReference type="GO" id="GO:0004048">
    <property type="term" value="F:anthranilate phosphoribosyltransferase activity"/>
    <property type="evidence" value="ECO:0007669"/>
    <property type="project" value="UniProtKB-UniRule"/>
</dbReference>
<reference evidence="12" key="1">
    <citation type="submission" date="2021-03" db="EMBL/GenBank/DDBJ databases">
        <title>Identification and antibiotic profiling of Wohlfahrtiimonas chitiniclastica, an underestimated human pathogen.</title>
        <authorList>
            <person name="Kopf A."/>
            <person name="Bunk B."/>
            <person name="Coldewey S."/>
            <person name="Gunzer F."/>
            <person name="Riedel T."/>
            <person name="Schroettner P."/>
        </authorList>
    </citation>
    <scope>NUCLEOTIDE SEQUENCE</scope>
    <source>
        <strain evidence="12">DSM 100917</strain>
    </source>
</reference>
<feature type="binding site" evidence="9">
    <location>
        <position position="90"/>
    </location>
    <ligand>
        <name>5-phospho-alpha-D-ribose 1-diphosphate</name>
        <dbReference type="ChEBI" id="CHEBI:58017"/>
    </ligand>
</feature>
<evidence type="ECO:0000256" key="9">
    <source>
        <dbReference type="HAMAP-Rule" id="MF_00211"/>
    </source>
</evidence>
<comment type="subunit">
    <text evidence="9">Homodimer.</text>
</comment>
<dbReference type="InterPro" id="IPR017459">
    <property type="entry name" value="Glycosyl_Trfase_fam3_N_dom"/>
</dbReference>
<accession>A0AB35BWV5</accession>
<dbReference type="FunFam" id="3.40.1030.10:FF:000002">
    <property type="entry name" value="Anthranilate phosphoribosyltransferase"/>
    <property type="match status" value="1"/>
</dbReference>
<feature type="binding site" evidence="9">
    <location>
        <position position="122"/>
    </location>
    <ligand>
        <name>5-phospho-alpha-D-ribose 1-diphosphate</name>
        <dbReference type="ChEBI" id="CHEBI:58017"/>
    </ligand>
</feature>
<dbReference type="SUPFAM" id="SSF47648">
    <property type="entry name" value="Nucleoside phosphorylase/phosphoribosyltransferase N-terminal domain"/>
    <property type="match status" value="1"/>
</dbReference>
<comment type="similarity">
    <text evidence="9">Belongs to the anthranilate phosphoribosyltransferase family.</text>
</comment>
<dbReference type="HAMAP" id="MF_00211">
    <property type="entry name" value="TrpD"/>
    <property type="match status" value="1"/>
</dbReference>
<dbReference type="PANTHER" id="PTHR43285:SF2">
    <property type="entry name" value="ANTHRANILATE PHOSPHORIBOSYLTRANSFERASE"/>
    <property type="match status" value="1"/>
</dbReference>
<dbReference type="InterPro" id="IPR000312">
    <property type="entry name" value="Glycosyl_Trfase_fam3"/>
</dbReference>
<feature type="binding site" evidence="9">
    <location>
        <begin position="92"/>
        <end position="95"/>
    </location>
    <ligand>
        <name>5-phospho-alpha-D-ribose 1-diphosphate</name>
        <dbReference type="ChEBI" id="CHEBI:58017"/>
    </ligand>
</feature>
<feature type="binding site" evidence="9">
    <location>
        <position position="113"/>
    </location>
    <ligand>
        <name>anthranilate</name>
        <dbReference type="ChEBI" id="CHEBI:16567"/>
        <label>1</label>
    </ligand>
</feature>
<evidence type="ECO:0000256" key="3">
    <source>
        <dbReference type="ARBA" id="ARBA00022676"/>
    </source>
</evidence>
<dbReference type="Pfam" id="PF02885">
    <property type="entry name" value="Glycos_trans_3N"/>
    <property type="match status" value="1"/>
</dbReference>
<keyword evidence="3 9" id="KW-0328">Glycosyltransferase</keyword>
<dbReference type="InterPro" id="IPR005940">
    <property type="entry name" value="Anthranilate_Pribosyl_Tfrase"/>
</dbReference>
<evidence type="ECO:0000256" key="4">
    <source>
        <dbReference type="ARBA" id="ARBA00022679"/>
    </source>
</evidence>
<feature type="binding site" evidence="9">
    <location>
        <begin position="85"/>
        <end position="86"/>
    </location>
    <ligand>
        <name>5-phospho-alpha-D-ribose 1-diphosphate</name>
        <dbReference type="ChEBI" id="CHEBI:58017"/>
    </ligand>
</feature>
<dbReference type="SUPFAM" id="SSF52418">
    <property type="entry name" value="Nucleoside phosphorylase/phosphoribosyltransferase catalytic domain"/>
    <property type="match status" value="1"/>
</dbReference>
<comment type="pathway">
    <text evidence="1 9">Amino-acid biosynthesis; L-tryptophan biosynthesis; L-tryptophan from chorismate: step 2/5.</text>
</comment>
<comment type="caution">
    <text evidence="12">The sequence shown here is derived from an EMBL/GenBank/DDBJ whole genome shotgun (WGS) entry which is preliminary data.</text>
</comment>
<dbReference type="Pfam" id="PF00591">
    <property type="entry name" value="Glycos_transf_3"/>
    <property type="match status" value="1"/>
</dbReference>
<dbReference type="Proteomes" id="UP000680020">
    <property type="component" value="Unassembled WGS sequence"/>
</dbReference>
<evidence type="ECO:0000313" key="13">
    <source>
        <dbReference type="Proteomes" id="UP000680020"/>
    </source>
</evidence>
<comment type="cofactor">
    <cofactor evidence="9">
        <name>Mg(2+)</name>
        <dbReference type="ChEBI" id="CHEBI:18420"/>
    </cofactor>
    <text evidence="9">Binds 2 magnesium ions per monomer.</text>
</comment>
<dbReference type="Gene3D" id="3.40.1030.10">
    <property type="entry name" value="Nucleoside phosphorylase/phosphoribosyltransferase catalytic domain"/>
    <property type="match status" value="1"/>
</dbReference>
<organism evidence="12 13">
    <name type="scientific">Wohlfahrtiimonas chitiniclastica</name>
    <dbReference type="NCBI Taxonomy" id="400946"/>
    <lineage>
        <taxon>Bacteria</taxon>
        <taxon>Pseudomonadati</taxon>
        <taxon>Pseudomonadota</taxon>
        <taxon>Gammaproteobacteria</taxon>
        <taxon>Cardiobacteriales</taxon>
        <taxon>Ignatzschineriaceae</taxon>
        <taxon>Wohlfahrtiimonas</taxon>
    </lineage>
</organism>
<feature type="domain" description="Glycosyl transferase family 3 N-terminal" evidence="11">
    <location>
        <begin position="8"/>
        <end position="65"/>
    </location>
</feature>
<evidence type="ECO:0000256" key="7">
    <source>
        <dbReference type="ARBA" id="ARBA00052328"/>
    </source>
</evidence>
<keyword evidence="9" id="KW-0479">Metal-binding</keyword>
<comment type="caution">
    <text evidence="9">Lacks conserved residue(s) required for the propagation of feature annotation.</text>
</comment>
<dbReference type="AlphaFoldDB" id="A0AB35BWV5"/>
<evidence type="ECO:0000256" key="5">
    <source>
        <dbReference type="ARBA" id="ARBA00022822"/>
    </source>
</evidence>
<evidence type="ECO:0000259" key="11">
    <source>
        <dbReference type="Pfam" id="PF02885"/>
    </source>
</evidence>
<feature type="binding site" evidence="9">
    <location>
        <position position="227"/>
    </location>
    <ligand>
        <name>Mg(2+)</name>
        <dbReference type="ChEBI" id="CHEBI:18420"/>
        <label>2</label>
    </ligand>
</feature>
<dbReference type="InterPro" id="IPR036320">
    <property type="entry name" value="Glycosyl_Trfase_fam3_N_dom_sf"/>
</dbReference>
<protein>
    <recommendedName>
        <fullName evidence="9">Anthranilate phosphoribosyltransferase</fullName>
        <ecNumber evidence="9">2.4.2.18</ecNumber>
    </recommendedName>
</protein>
<feature type="binding site" evidence="9">
    <location>
        <position position="168"/>
    </location>
    <ligand>
        <name>anthranilate</name>
        <dbReference type="ChEBI" id="CHEBI:16567"/>
        <label>2</label>
    </ligand>
</feature>
<dbReference type="EMBL" id="JAGIBU010000001">
    <property type="protein sequence ID" value="MBS7824164.1"/>
    <property type="molecule type" value="Genomic_DNA"/>
</dbReference>
<feature type="binding site" evidence="9">
    <location>
        <begin position="110"/>
        <end position="118"/>
    </location>
    <ligand>
        <name>5-phospho-alpha-D-ribose 1-diphosphate</name>
        <dbReference type="ChEBI" id="CHEBI:58017"/>
    </ligand>
</feature>
<evidence type="ECO:0000313" key="12">
    <source>
        <dbReference type="EMBL" id="MBS7824164.1"/>
    </source>
</evidence>
<comment type="similarity">
    <text evidence="8">In the C-terminal section; belongs to the anthranilate phosphoribosyltransferase family.</text>
</comment>
<keyword evidence="4 9" id="KW-0808">Transferase</keyword>
<evidence type="ECO:0000259" key="10">
    <source>
        <dbReference type="Pfam" id="PF00591"/>
    </source>
</evidence>
<dbReference type="GO" id="GO:0005829">
    <property type="term" value="C:cytosol"/>
    <property type="evidence" value="ECO:0007669"/>
    <property type="project" value="TreeGrafter"/>
</dbReference>
<dbReference type="GO" id="GO:0000287">
    <property type="term" value="F:magnesium ion binding"/>
    <property type="evidence" value="ECO:0007669"/>
    <property type="project" value="UniProtKB-UniRule"/>
</dbReference>